<accession>A0AAD7LM48</accession>
<evidence type="ECO:0000313" key="1">
    <source>
        <dbReference type="EMBL" id="KAJ7960487.1"/>
    </source>
</evidence>
<reference evidence="1" key="1">
    <citation type="journal article" date="2023" name="Science">
        <title>Elucidation of the pathway for biosynthesis of saponin adjuvants from the soapbark tree.</title>
        <authorList>
            <person name="Reed J."/>
            <person name="Orme A."/>
            <person name="El-Demerdash A."/>
            <person name="Owen C."/>
            <person name="Martin L.B.B."/>
            <person name="Misra R.C."/>
            <person name="Kikuchi S."/>
            <person name="Rejzek M."/>
            <person name="Martin A.C."/>
            <person name="Harkess A."/>
            <person name="Leebens-Mack J."/>
            <person name="Louveau T."/>
            <person name="Stephenson M.J."/>
            <person name="Osbourn A."/>
        </authorList>
    </citation>
    <scope>NUCLEOTIDE SEQUENCE</scope>
    <source>
        <strain evidence="1">S10</strain>
    </source>
</reference>
<evidence type="ECO:0000313" key="2">
    <source>
        <dbReference type="Proteomes" id="UP001163823"/>
    </source>
</evidence>
<dbReference type="KEGG" id="qsa:O6P43_020921"/>
<name>A0AAD7LM48_QUISA</name>
<sequence length="430" mass="45305">MCRGSWEVRRAGGLDLETCEVSSFNSAGSPSSQVAGIGLQMDWNGSSPCTKSGDLVRVPPLEAAPGGAWMIRQVGGLNLETREVGSFNLAGRPSSQVDKIGLKMDWNGSSPCTKFGNLIEVTQLEAARGGAWMIRRASGLDLETREVGSFNFAGCPSSQIAGIGLKMDWNCSSPCTKSGDLVGVPPLKVTCEGSWEVCRACGLDLETREVGSFNSAGRPSSQVAGIGLQMDWDGSSPFTKYGDLVGVPPLETEHGGASPCTKSGDLVRVPPLEATRGGAWMIRRAGGLDLETREVGSFNLAGRSSSQVSRICLKMTGTAARPAPNLATKKLGTLIWQDGDLESCVEVRKFKSYELPTDGANVNVGFVRAGDLACSPPYCPSWRAGLIHVSELGLGPGDLACSPTCVQAGKLVFSMCPSWRPGVLFPMCSS</sequence>
<dbReference type="Proteomes" id="UP001163823">
    <property type="component" value="Chromosome 8"/>
</dbReference>
<dbReference type="EMBL" id="JARAOO010000008">
    <property type="protein sequence ID" value="KAJ7960487.1"/>
    <property type="molecule type" value="Genomic_DNA"/>
</dbReference>
<gene>
    <name evidence="1" type="ORF">O6P43_020921</name>
</gene>
<organism evidence="1 2">
    <name type="scientific">Quillaja saponaria</name>
    <name type="common">Soap bark tree</name>
    <dbReference type="NCBI Taxonomy" id="32244"/>
    <lineage>
        <taxon>Eukaryota</taxon>
        <taxon>Viridiplantae</taxon>
        <taxon>Streptophyta</taxon>
        <taxon>Embryophyta</taxon>
        <taxon>Tracheophyta</taxon>
        <taxon>Spermatophyta</taxon>
        <taxon>Magnoliopsida</taxon>
        <taxon>eudicotyledons</taxon>
        <taxon>Gunneridae</taxon>
        <taxon>Pentapetalae</taxon>
        <taxon>rosids</taxon>
        <taxon>fabids</taxon>
        <taxon>Fabales</taxon>
        <taxon>Quillajaceae</taxon>
        <taxon>Quillaja</taxon>
    </lineage>
</organism>
<keyword evidence="2" id="KW-1185">Reference proteome</keyword>
<proteinExistence type="predicted"/>
<dbReference type="AlphaFoldDB" id="A0AAD7LM48"/>
<protein>
    <submittedName>
        <fullName evidence="1">Uncharacterized protein</fullName>
    </submittedName>
</protein>
<comment type="caution">
    <text evidence="1">The sequence shown here is derived from an EMBL/GenBank/DDBJ whole genome shotgun (WGS) entry which is preliminary data.</text>
</comment>